<evidence type="ECO:0000256" key="1">
    <source>
        <dbReference type="SAM" id="MobiDB-lite"/>
    </source>
</evidence>
<dbReference type="Pfam" id="PF18818">
    <property type="entry name" value="MPTase-PolyVal"/>
    <property type="match status" value="1"/>
</dbReference>
<dbReference type="Proteomes" id="UP000663508">
    <property type="component" value="Chromosome"/>
</dbReference>
<proteinExistence type="predicted"/>
<dbReference type="Pfam" id="PF08401">
    <property type="entry name" value="ArdcN"/>
    <property type="match status" value="1"/>
</dbReference>
<gene>
    <name evidence="4" type="ORF">mvi_47900</name>
</gene>
<dbReference type="KEGG" id="mind:mvi_47900"/>
<dbReference type="InterPro" id="IPR041459">
    <property type="entry name" value="MPTase-PolyVal"/>
</dbReference>
<accession>A0A8H8WXR9</accession>
<feature type="compositionally biased region" description="Polar residues" evidence="1">
    <location>
        <begin position="290"/>
        <end position="308"/>
    </location>
</feature>
<dbReference type="PIRSF" id="PIRSF037112">
    <property type="entry name" value="Antirestriction_ArdC"/>
    <property type="match status" value="1"/>
</dbReference>
<evidence type="ECO:0000313" key="4">
    <source>
        <dbReference type="EMBL" id="BCM86329.1"/>
    </source>
</evidence>
<evidence type="ECO:0000313" key="5">
    <source>
        <dbReference type="Proteomes" id="UP000663508"/>
    </source>
</evidence>
<dbReference type="InterPro" id="IPR013610">
    <property type="entry name" value="ArdC_N"/>
</dbReference>
<protein>
    <recommendedName>
        <fullName evidence="6">Antirestriction protein ArdC</fullName>
    </recommendedName>
</protein>
<dbReference type="GO" id="GO:0003697">
    <property type="term" value="F:single-stranded DNA binding"/>
    <property type="evidence" value="ECO:0007669"/>
    <property type="project" value="InterPro"/>
</dbReference>
<evidence type="ECO:0008006" key="6">
    <source>
        <dbReference type="Google" id="ProtNLM"/>
    </source>
</evidence>
<feature type="region of interest" description="Disordered" evidence="1">
    <location>
        <begin position="288"/>
        <end position="332"/>
    </location>
</feature>
<dbReference type="AlphaFoldDB" id="A0A8H8WXR9"/>
<reference evidence="4" key="1">
    <citation type="submission" date="2020-11" db="EMBL/GenBank/DDBJ databases">
        <title>Complete genome sequence of a novel pathogenic Methylobacterium strain isolated from rice in Vietnam.</title>
        <authorList>
            <person name="Lai K."/>
            <person name="Okazaki S."/>
            <person name="Higashi K."/>
            <person name="Mori H."/>
            <person name="Toyoda A."/>
            <person name="Kurokawa K."/>
        </authorList>
    </citation>
    <scope>NUCLEOTIDE SEQUENCE</scope>
    <source>
        <strain evidence="4">VL1</strain>
    </source>
</reference>
<dbReference type="RefSeq" id="WP_207179341.1">
    <property type="nucleotide sequence ID" value="NZ_AP024145.1"/>
</dbReference>
<name>A0A8H8WXR9_9HYPH</name>
<evidence type="ECO:0000259" key="3">
    <source>
        <dbReference type="Pfam" id="PF18818"/>
    </source>
</evidence>
<feature type="domain" description="N-terminal" evidence="2">
    <location>
        <begin position="9"/>
        <end position="127"/>
    </location>
</feature>
<organism evidence="4 5">
    <name type="scientific">Methylobacterium indicum</name>
    <dbReference type="NCBI Taxonomy" id="1775910"/>
    <lineage>
        <taxon>Bacteria</taxon>
        <taxon>Pseudomonadati</taxon>
        <taxon>Pseudomonadota</taxon>
        <taxon>Alphaproteobacteria</taxon>
        <taxon>Hyphomicrobiales</taxon>
        <taxon>Methylobacteriaceae</taxon>
        <taxon>Methylobacterium</taxon>
    </lineage>
</organism>
<evidence type="ECO:0000259" key="2">
    <source>
        <dbReference type="Pfam" id="PF08401"/>
    </source>
</evidence>
<sequence>MPADPRPTDLHARVAAAILAQIETADPASWTPPWHGADPMPRNARTGRRYRGINVLALWCVAQAEGYADARWATYQQWAALGAQVRKAERGTLVLFYKDLPRSARTDTGDTDPRDGAPFVARAAHVFNVAQVDAAPPTVDIATLTSPAAPLPAFHAFVTATGATIREGGTRACYVPATDTIHLPPRSAFRTPEGYAGTLAHELVHWTGAPHRLARDLTGRFGARAYAAEELTAELGAAFVLADLGLARTPHPNHAAYCAFWAPLLRTDPRALSHAATQASRAADYLTALQPESRTAQGMENEKSTTPAPAQGPTPFPDRTGRPSHAQGERAA</sequence>
<dbReference type="InterPro" id="IPR017113">
    <property type="entry name" value="Antirestriction_ArdC"/>
</dbReference>
<feature type="domain" description="Polyvalent protein metallopeptidase" evidence="3">
    <location>
        <begin position="154"/>
        <end position="278"/>
    </location>
</feature>
<dbReference type="EMBL" id="AP024145">
    <property type="protein sequence ID" value="BCM86329.1"/>
    <property type="molecule type" value="Genomic_DNA"/>
</dbReference>